<protein>
    <recommendedName>
        <fullName evidence="4">Aconitase/3-isopropylmalate dehydratase large subunit alpha/beta/alpha domain-containing protein</fullName>
    </recommendedName>
</protein>
<feature type="non-terminal residue" evidence="5">
    <location>
        <position position="1"/>
    </location>
</feature>
<dbReference type="GO" id="GO:0051539">
    <property type="term" value="F:4 iron, 4 sulfur cluster binding"/>
    <property type="evidence" value="ECO:0007669"/>
    <property type="project" value="TreeGrafter"/>
</dbReference>
<gene>
    <name evidence="5" type="ORF">S01H1_72652</name>
</gene>
<evidence type="ECO:0000259" key="4">
    <source>
        <dbReference type="Pfam" id="PF00330"/>
    </source>
</evidence>
<evidence type="ECO:0000256" key="2">
    <source>
        <dbReference type="ARBA" id="ARBA00023004"/>
    </source>
</evidence>
<dbReference type="InterPro" id="IPR050926">
    <property type="entry name" value="Aconitase/IPM_isomerase"/>
</dbReference>
<dbReference type="SUPFAM" id="SSF53732">
    <property type="entry name" value="Aconitase iron-sulfur domain"/>
    <property type="match status" value="1"/>
</dbReference>
<dbReference type="InterPro" id="IPR018136">
    <property type="entry name" value="Aconitase_4Fe-4S_BS"/>
</dbReference>
<keyword evidence="3" id="KW-0411">Iron-sulfur</keyword>
<dbReference type="GO" id="GO:0003994">
    <property type="term" value="F:aconitate hydratase activity"/>
    <property type="evidence" value="ECO:0007669"/>
    <property type="project" value="TreeGrafter"/>
</dbReference>
<organism evidence="5">
    <name type="scientific">marine sediment metagenome</name>
    <dbReference type="NCBI Taxonomy" id="412755"/>
    <lineage>
        <taxon>unclassified sequences</taxon>
        <taxon>metagenomes</taxon>
        <taxon>ecological metagenomes</taxon>
    </lineage>
</organism>
<evidence type="ECO:0000256" key="1">
    <source>
        <dbReference type="ARBA" id="ARBA00022723"/>
    </source>
</evidence>
<accession>X0X162</accession>
<dbReference type="InterPro" id="IPR036008">
    <property type="entry name" value="Aconitase_4Fe-4S_dom"/>
</dbReference>
<feature type="non-terminal residue" evidence="5">
    <location>
        <position position="243"/>
    </location>
</feature>
<reference evidence="5" key="1">
    <citation type="journal article" date="2014" name="Front. Microbiol.">
        <title>High frequency of phylogenetically diverse reductive dehalogenase-homologous genes in deep subseafloor sedimentary metagenomes.</title>
        <authorList>
            <person name="Kawai M."/>
            <person name="Futagami T."/>
            <person name="Toyoda A."/>
            <person name="Takaki Y."/>
            <person name="Nishi S."/>
            <person name="Hori S."/>
            <person name="Arai W."/>
            <person name="Tsubouchi T."/>
            <person name="Morono Y."/>
            <person name="Uchiyama I."/>
            <person name="Ito T."/>
            <person name="Fujiyama A."/>
            <person name="Inagaki F."/>
            <person name="Takami H."/>
        </authorList>
    </citation>
    <scope>NUCLEOTIDE SEQUENCE</scope>
    <source>
        <strain evidence="5">Expedition CK06-06</strain>
    </source>
</reference>
<feature type="domain" description="Aconitase/3-isopropylmalate dehydratase large subunit alpha/beta/alpha" evidence="4">
    <location>
        <begin position="66"/>
        <end position="188"/>
    </location>
</feature>
<keyword evidence="2" id="KW-0408">Iron</keyword>
<dbReference type="InterPro" id="IPR015931">
    <property type="entry name" value="Acnase/IPM_dHydase_lsu_aba_1/3"/>
</dbReference>
<proteinExistence type="predicted"/>
<dbReference type="EMBL" id="BARS01048478">
    <property type="protein sequence ID" value="GAG36924.1"/>
    <property type="molecule type" value="Genomic_DNA"/>
</dbReference>
<dbReference type="AlphaFoldDB" id="X0X162"/>
<name>X0X162_9ZZZZ</name>
<dbReference type="PANTHER" id="PTHR43160:SF3">
    <property type="entry name" value="ACONITATE HYDRATASE, MITOCHONDRIAL"/>
    <property type="match status" value="1"/>
</dbReference>
<dbReference type="GO" id="GO:0006099">
    <property type="term" value="P:tricarboxylic acid cycle"/>
    <property type="evidence" value="ECO:0007669"/>
    <property type="project" value="TreeGrafter"/>
</dbReference>
<dbReference type="GO" id="GO:0005829">
    <property type="term" value="C:cytosol"/>
    <property type="evidence" value="ECO:0007669"/>
    <property type="project" value="TreeGrafter"/>
</dbReference>
<keyword evidence="1" id="KW-0479">Metal-binding</keyword>
<dbReference type="InterPro" id="IPR001030">
    <property type="entry name" value="Acoase/IPM_deHydtase_lsu_aba"/>
</dbReference>
<dbReference type="Gene3D" id="3.30.499.10">
    <property type="entry name" value="Aconitase, domain 3"/>
    <property type="match status" value="2"/>
</dbReference>
<dbReference type="PANTHER" id="PTHR43160">
    <property type="entry name" value="ACONITATE HYDRATASE B"/>
    <property type="match status" value="1"/>
</dbReference>
<evidence type="ECO:0000256" key="3">
    <source>
        <dbReference type="ARBA" id="ARBA00023014"/>
    </source>
</evidence>
<dbReference type="GO" id="GO:0046872">
    <property type="term" value="F:metal ion binding"/>
    <property type="evidence" value="ECO:0007669"/>
    <property type="project" value="UniProtKB-KW"/>
</dbReference>
<evidence type="ECO:0000313" key="5">
    <source>
        <dbReference type="EMBL" id="GAG36924.1"/>
    </source>
</evidence>
<dbReference type="PROSITE" id="PS00450">
    <property type="entry name" value="ACONITASE_1"/>
    <property type="match status" value="1"/>
</dbReference>
<comment type="caution">
    <text evidence="5">The sequence shown here is derived from an EMBL/GenBank/DDBJ whole genome shotgun (WGS) entry which is preliminary data.</text>
</comment>
<sequence length="243" mass="26355">TSSIFPSDEKTREFLRMQGRENVWSELKPDEGALYDETLEIDLSTLKSLVAMPGMPDNVFDVEAVAGTKLDQVFIGSCTNGSYRDIKIVAEILKGKKVSTDIDVIVSPGSRQAWEMLIEDGSFLDLTKAGVRMIEPGCNACIGIGFVPGTDHLSLRTVNRNWEGRGGNKFGKLALCGPEMAAASALVGAIADPRELPAVDVKVDRLIVDDYLILEPKGPSVEIRRSPNIVPLGRQTALEPVLT</sequence>
<feature type="domain" description="Aconitase/3-isopropylmalate dehydratase large subunit alpha/beta/alpha" evidence="4">
    <location>
        <begin position="1"/>
        <end position="64"/>
    </location>
</feature>
<dbReference type="Pfam" id="PF00330">
    <property type="entry name" value="Aconitase"/>
    <property type="match status" value="2"/>
</dbReference>